<accession>A0A1W7D0S4</accession>
<evidence type="ECO:0000313" key="2">
    <source>
        <dbReference type="EMBL" id="ARQ70658.1"/>
    </source>
</evidence>
<dbReference type="InterPro" id="IPR010985">
    <property type="entry name" value="Ribbon_hlx_hlx"/>
</dbReference>
<dbReference type="SUPFAM" id="SSF47598">
    <property type="entry name" value="Ribbon-helix-helix"/>
    <property type="match status" value="1"/>
</dbReference>
<keyword evidence="3" id="KW-1185">Reference proteome</keyword>
<organism evidence="2 3">
    <name type="scientific">Streptomyces marincola</name>
    <dbReference type="NCBI Taxonomy" id="2878388"/>
    <lineage>
        <taxon>Bacteria</taxon>
        <taxon>Bacillati</taxon>
        <taxon>Actinomycetota</taxon>
        <taxon>Actinomycetes</taxon>
        <taxon>Kitasatosporales</taxon>
        <taxon>Streptomycetaceae</taxon>
        <taxon>Streptomyces</taxon>
    </lineage>
</organism>
<protein>
    <submittedName>
        <fullName evidence="2">Uncharacterized protein</fullName>
    </submittedName>
</protein>
<proteinExistence type="predicted"/>
<dbReference type="EMBL" id="CP021121">
    <property type="protein sequence ID" value="ARQ70658.1"/>
    <property type="molecule type" value="Genomic_DNA"/>
</dbReference>
<dbReference type="Proteomes" id="UP000194218">
    <property type="component" value="Chromosome"/>
</dbReference>
<evidence type="ECO:0000256" key="1">
    <source>
        <dbReference type="SAM" id="MobiDB-lite"/>
    </source>
</evidence>
<dbReference type="KEGG" id="smao:CAG99_19055"/>
<feature type="region of interest" description="Disordered" evidence="1">
    <location>
        <begin position="63"/>
        <end position="87"/>
    </location>
</feature>
<dbReference type="RefSeq" id="WP_086160508.1">
    <property type="nucleotide sequence ID" value="NZ_CP021121.1"/>
</dbReference>
<gene>
    <name evidence="2" type="ORF">CAG99_19055</name>
</gene>
<dbReference type="GO" id="GO:0006355">
    <property type="term" value="P:regulation of DNA-templated transcription"/>
    <property type="evidence" value="ECO:0007669"/>
    <property type="project" value="InterPro"/>
</dbReference>
<name>A0A1W7D0S4_9ACTN</name>
<dbReference type="AlphaFoldDB" id="A0A1W7D0S4"/>
<sequence length="87" mass="9380">MPKPVTIRVDDEPHALLKERADAEGATVTALVPRAARDAVRDPRSENAASVFRRFVEENAAAFDEALPEDAPGRLDGAPRADGRTES</sequence>
<reference evidence="2 3" key="1">
    <citation type="submission" date="2017-05" db="EMBL/GenBank/DDBJ databases">
        <title>Complete genome sequence of Streptomyces sp. SCSIO 03032 revealed the diverse biosynthetic pathways for its bioactive secondary metabolites.</title>
        <authorList>
            <person name="Ma L."/>
            <person name="Zhu Y."/>
            <person name="Zhang W."/>
            <person name="Zhang G."/>
            <person name="Tian X."/>
            <person name="Zhang S."/>
            <person name="Zhang C."/>
        </authorList>
    </citation>
    <scope>NUCLEOTIDE SEQUENCE [LARGE SCALE GENOMIC DNA]</scope>
    <source>
        <strain evidence="2 3">SCSIO 03032</strain>
    </source>
</reference>
<evidence type="ECO:0000313" key="3">
    <source>
        <dbReference type="Proteomes" id="UP000194218"/>
    </source>
</evidence>
<feature type="compositionally biased region" description="Basic and acidic residues" evidence="1">
    <location>
        <begin position="71"/>
        <end position="87"/>
    </location>
</feature>
<dbReference type="OrthoDB" id="3855043at2"/>